<dbReference type="InterPro" id="IPR012677">
    <property type="entry name" value="Nucleotide-bd_a/b_plait_sf"/>
</dbReference>
<name>A0A7G5XMY2_9BACT</name>
<feature type="compositionally biased region" description="Gly residues" evidence="2">
    <location>
        <begin position="80"/>
        <end position="93"/>
    </location>
</feature>
<reference evidence="5" key="1">
    <citation type="submission" date="2020-08" db="EMBL/GenBank/DDBJ databases">
        <title>Lacibacter sp. S13-6-6 genome sequencing.</title>
        <authorList>
            <person name="Jin L."/>
        </authorList>
    </citation>
    <scope>NUCLEOTIDE SEQUENCE [LARGE SCALE GENOMIC DNA]</scope>
    <source>
        <strain evidence="5">S13-6-6</strain>
    </source>
</reference>
<keyword evidence="1" id="KW-0694">RNA-binding</keyword>
<dbReference type="SMART" id="SM00360">
    <property type="entry name" value="RRM"/>
    <property type="match status" value="1"/>
</dbReference>
<evidence type="ECO:0000313" key="5">
    <source>
        <dbReference type="Proteomes" id="UP000515344"/>
    </source>
</evidence>
<accession>A0A7G5XMY2</accession>
<dbReference type="Proteomes" id="UP000515344">
    <property type="component" value="Chromosome"/>
</dbReference>
<dbReference type="GO" id="GO:0003723">
    <property type="term" value="F:RNA binding"/>
    <property type="evidence" value="ECO:0007669"/>
    <property type="project" value="UniProtKB-KW"/>
</dbReference>
<feature type="region of interest" description="Disordered" evidence="2">
    <location>
        <begin position="64"/>
        <end position="93"/>
    </location>
</feature>
<dbReference type="Pfam" id="PF00076">
    <property type="entry name" value="RRM_1"/>
    <property type="match status" value="1"/>
</dbReference>
<dbReference type="EMBL" id="CP060007">
    <property type="protein sequence ID" value="QNA46835.1"/>
    <property type="molecule type" value="Genomic_DNA"/>
</dbReference>
<evidence type="ECO:0000256" key="2">
    <source>
        <dbReference type="SAM" id="MobiDB-lite"/>
    </source>
</evidence>
<gene>
    <name evidence="4" type="ORF">H4075_18640</name>
</gene>
<organism evidence="4 5">
    <name type="scientific">Lacibacter sediminis</name>
    <dbReference type="NCBI Taxonomy" id="2760713"/>
    <lineage>
        <taxon>Bacteria</taxon>
        <taxon>Pseudomonadati</taxon>
        <taxon>Bacteroidota</taxon>
        <taxon>Chitinophagia</taxon>
        <taxon>Chitinophagales</taxon>
        <taxon>Chitinophagaceae</taxon>
        <taxon>Lacibacter</taxon>
    </lineage>
</organism>
<dbReference type="Gene3D" id="3.30.70.330">
    <property type="match status" value="1"/>
</dbReference>
<keyword evidence="5" id="KW-1185">Reference proteome</keyword>
<dbReference type="KEGG" id="lacs:H4075_18640"/>
<proteinExistence type="predicted"/>
<evidence type="ECO:0000256" key="1">
    <source>
        <dbReference type="ARBA" id="ARBA00022884"/>
    </source>
</evidence>
<dbReference type="InterPro" id="IPR000504">
    <property type="entry name" value="RRM_dom"/>
</dbReference>
<feature type="domain" description="RRM" evidence="3">
    <location>
        <begin position="1"/>
        <end position="68"/>
    </location>
</feature>
<dbReference type="AlphaFoldDB" id="A0A7G5XMY2"/>
<evidence type="ECO:0000313" key="4">
    <source>
        <dbReference type="EMBL" id="QNA46835.1"/>
    </source>
</evidence>
<protein>
    <submittedName>
        <fullName evidence="4">RNA-binding protein</fullName>
    </submittedName>
</protein>
<evidence type="ECO:0000259" key="3">
    <source>
        <dbReference type="PROSITE" id="PS50102"/>
    </source>
</evidence>
<sequence length="125" mass="12519">MTNEDLAALFEQFGAVTSAKILTDKFSGRSKGFAFVEMENAEEAQAAISQLNDTDVQGRKIVVNEAQPKKDDGGFKKRSFGGGGGGGFRGGSGGGGYKGGGGGGYKGGGGGGYKGGGGGGYNRDY</sequence>
<dbReference type="PANTHER" id="PTHR48027">
    <property type="entry name" value="HETEROGENEOUS NUCLEAR RIBONUCLEOPROTEIN 87F-RELATED"/>
    <property type="match status" value="1"/>
</dbReference>
<dbReference type="InterPro" id="IPR052462">
    <property type="entry name" value="SLIRP/GR-RBP-like"/>
</dbReference>
<dbReference type="PROSITE" id="PS50102">
    <property type="entry name" value="RRM"/>
    <property type="match status" value="1"/>
</dbReference>
<dbReference type="SUPFAM" id="SSF54928">
    <property type="entry name" value="RNA-binding domain, RBD"/>
    <property type="match status" value="1"/>
</dbReference>
<dbReference type="InterPro" id="IPR035979">
    <property type="entry name" value="RBD_domain_sf"/>
</dbReference>